<keyword evidence="2" id="KW-1185">Reference proteome</keyword>
<gene>
    <name evidence="1" type="ORF">B0J13DRAFT_528168</name>
</gene>
<organism evidence="1 2">
    <name type="scientific">Dactylonectria estremocensis</name>
    <dbReference type="NCBI Taxonomy" id="1079267"/>
    <lineage>
        <taxon>Eukaryota</taxon>
        <taxon>Fungi</taxon>
        <taxon>Dikarya</taxon>
        <taxon>Ascomycota</taxon>
        <taxon>Pezizomycotina</taxon>
        <taxon>Sordariomycetes</taxon>
        <taxon>Hypocreomycetidae</taxon>
        <taxon>Hypocreales</taxon>
        <taxon>Nectriaceae</taxon>
        <taxon>Dactylonectria</taxon>
    </lineage>
</organism>
<evidence type="ECO:0000313" key="2">
    <source>
        <dbReference type="Proteomes" id="UP000717696"/>
    </source>
</evidence>
<reference evidence="1" key="1">
    <citation type="journal article" date="2021" name="Nat. Commun.">
        <title>Genetic determinants of endophytism in the Arabidopsis root mycobiome.</title>
        <authorList>
            <person name="Mesny F."/>
            <person name="Miyauchi S."/>
            <person name="Thiergart T."/>
            <person name="Pickel B."/>
            <person name="Atanasova L."/>
            <person name="Karlsson M."/>
            <person name="Huettel B."/>
            <person name="Barry K.W."/>
            <person name="Haridas S."/>
            <person name="Chen C."/>
            <person name="Bauer D."/>
            <person name="Andreopoulos W."/>
            <person name="Pangilinan J."/>
            <person name="LaButti K."/>
            <person name="Riley R."/>
            <person name="Lipzen A."/>
            <person name="Clum A."/>
            <person name="Drula E."/>
            <person name="Henrissat B."/>
            <person name="Kohler A."/>
            <person name="Grigoriev I.V."/>
            <person name="Martin F.M."/>
            <person name="Hacquard S."/>
        </authorList>
    </citation>
    <scope>NUCLEOTIDE SEQUENCE</scope>
    <source>
        <strain evidence="1">MPI-CAGE-AT-0021</strain>
    </source>
</reference>
<dbReference type="OrthoDB" id="5153649at2759"/>
<dbReference type="Proteomes" id="UP000717696">
    <property type="component" value="Unassembled WGS sequence"/>
</dbReference>
<proteinExistence type="predicted"/>
<dbReference type="EMBL" id="JAGMUU010000015">
    <property type="protein sequence ID" value="KAH7137533.1"/>
    <property type="molecule type" value="Genomic_DNA"/>
</dbReference>
<accession>A0A9P9EH24</accession>
<name>A0A9P9EH24_9HYPO</name>
<dbReference type="AlphaFoldDB" id="A0A9P9EH24"/>
<sequence>MYLKGWSPAQCTAALEKLGDVVFRNGPLSKIPLVATAGKMLLILFNDAIYRAKHIEGLLKETYGSDMKMLDPSYATSIGAKIGLPVATTSDPSTLIFTNYNGVGDKAARHGYLVHQGHSDVNNKEFYSSTGALYPEASMQYVVNVRNSSRRSPGPQERKSTGMFGGNFFTRLSSAYFSLIKGRKTWDEFRRLIWKSAVIEERCFRLDVAFDGPELNLDDIGAMPELKALVRADKSLSRLLDEISRFIIASLFYFELEFLPEQTTGEFSRSGNILYFRRRDDPALSALTDKLSKSSARFIVNGVEIPGDISDLSFWDKNGNFCKTIKFKAARAGLLSRFRDS</sequence>
<comment type="caution">
    <text evidence="1">The sequence shown here is derived from an EMBL/GenBank/DDBJ whole genome shotgun (WGS) entry which is preliminary data.</text>
</comment>
<evidence type="ECO:0000313" key="1">
    <source>
        <dbReference type="EMBL" id="KAH7137533.1"/>
    </source>
</evidence>
<protein>
    <submittedName>
        <fullName evidence="1">Uncharacterized protein</fullName>
    </submittedName>
</protein>